<evidence type="ECO:0000256" key="1">
    <source>
        <dbReference type="SAM" id="SignalP"/>
    </source>
</evidence>
<organism evidence="2 3">
    <name type="scientific">Laccaria amethystina LaAM-08-1</name>
    <dbReference type="NCBI Taxonomy" id="1095629"/>
    <lineage>
        <taxon>Eukaryota</taxon>
        <taxon>Fungi</taxon>
        <taxon>Dikarya</taxon>
        <taxon>Basidiomycota</taxon>
        <taxon>Agaricomycotina</taxon>
        <taxon>Agaricomycetes</taxon>
        <taxon>Agaricomycetidae</taxon>
        <taxon>Agaricales</taxon>
        <taxon>Agaricineae</taxon>
        <taxon>Hydnangiaceae</taxon>
        <taxon>Laccaria</taxon>
    </lineage>
</organism>
<dbReference type="Proteomes" id="UP000054477">
    <property type="component" value="Unassembled WGS sequence"/>
</dbReference>
<reference evidence="2 3" key="1">
    <citation type="submission" date="2014-04" db="EMBL/GenBank/DDBJ databases">
        <authorList>
            <consortium name="DOE Joint Genome Institute"/>
            <person name="Kuo A."/>
            <person name="Kohler A."/>
            <person name="Nagy L.G."/>
            <person name="Floudas D."/>
            <person name="Copeland A."/>
            <person name="Barry K.W."/>
            <person name="Cichocki N."/>
            <person name="Veneault-Fourrey C."/>
            <person name="LaButti K."/>
            <person name="Lindquist E.A."/>
            <person name="Lipzen A."/>
            <person name="Lundell T."/>
            <person name="Morin E."/>
            <person name="Murat C."/>
            <person name="Sun H."/>
            <person name="Tunlid A."/>
            <person name="Henrissat B."/>
            <person name="Grigoriev I.V."/>
            <person name="Hibbett D.S."/>
            <person name="Martin F."/>
            <person name="Nordberg H.P."/>
            <person name="Cantor M.N."/>
            <person name="Hua S.X."/>
        </authorList>
    </citation>
    <scope>NUCLEOTIDE SEQUENCE [LARGE SCALE GENOMIC DNA]</scope>
    <source>
        <strain evidence="2 3">LaAM-08-1</strain>
    </source>
</reference>
<feature type="chain" id="PRO_5002205333" evidence="1">
    <location>
        <begin position="20"/>
        <end position="139"/>
    </location>
</feature>
<reference evidence="3" key="2">
    <citation type="submission" date="2015-01" db="EMBL/GenBank/DDBJ databases">
        <title>Evolutionary Origins and Diversification of the Mycorrhizal Mutualists.</title>
        <authorList>
            <consortium name="DOE Joint Genome Institute"/>
            <consortium name="Mycorrhizal Genomics Consortium"/>
            <person name="Kohler A."/>
            <person name="Kuo A."/>
            <person name="Nagy L.G."/>
            <person name="Floudas D."/>
            <person name="Copeland A."/>
            <person name="Barry K.W."/>
            <person name="Cichocki N."/>
            <person name="Veneault-Fourrey C."/>
            <person name="LaButti K."/>
            <person name="Lindquist E.A."/>
            <person name="Lipzen A."/>
            <person name="Lundell T."/>
            <person name="Morin E."/>
            <person name="Murat C."/>
            <person name="Riley R."/>
            <person name="Ohm R."/>
            <person name="Sun H."/>
            <person name="Tunlid A."/>
            <person name="Henrissat B."/>
            <person name="Grigoriev I.V."/>
            <person name="Hibbett D.S."/>
            <person name="Martin F."/>
        </authorList>
    </citation>
    <scope>NUCLEOTIDE SEQUENCE [LARGE SCALE GENOMIC DNA]</scope>
    <source>
        <strain evidence="3">LaAM-08-1</strain>
    </source>
</reference>
<proteinExistence type="predicted"/>
<dbReference type="OrthoDB" id="7289984at2759"/>
<dbReference type="AlphaFoldDB" id="A0A0C9WI48"/>
<keyword evidence="1" id="KW-0732">Signal</keyword>
<protein>
    <submittedName>
        <fullName evidence="2">Uncharacterized protein</fullName>
    </submittedName>
</protein>
<feature type="signal peptide" evidence="1">
    <location>
        <begin position="1"/>
        <end position="19"/>
    </location>
</feature>
<name>A0A0C9WI48_9AGAR</name>
<accession>A0A0C9WI48</accession>
<sequence length="139" mass="15333">MALYLTCVRSLFALIRIGATRILGMVRSLLFSAECVLKLMSSIRPLTCLGKIRIVGYISERNSPTNITSHASTKWFMITFASKLRVRDSMFNIDIVIVDLDFINSHIAKTIGANTAKQAGLQLLVALMKEAVEMAVLGL</sequence>
<evidence type="ECO:0000313" key="2">
    <source>
        <dbReference type="EMBL" id="KIJ92319.1"/>
    </source>
</evidence>
<dbReference type="HOGENOM" id="CLU_1845419_0_0_1"/>
<gene>
    <name evidence="2" type="ORF">K443DRAFT_13693</name>
</gene>
<evidence type="ECO:0000313" key="3">
    <source>
        <dbReference type="Proteomes" id="UP000054477"/>
    </source>
</evidence>
<dbReference type="EMBL" id="KN838919">
    <property type="protein sequence ID" value="KIJ92319.1"/>
    <property type="molecule type" value="Genomic_DNA"/>
</dbReference>
<keyword evidence="3" id="KW-1185">Reference proteome</keyword>